<dbReference type="InterPro" id="IPR046345">
    <property type="entry name" value="TraB_PrgY-like"/>
</dbReference>
<dbReference type="OMA" id="MSYLRYV"/>
<sequence length="259" mass="28621">MSYLRNLRNGDEVYLVGTAHISRKSADEVRNVIRSVRPDTVFLELCDARAAAMRRSMSGKSDEGGIPEPLRQLLSALGAPGDLGEKMLGAGLKTVYNMFRMSGMDPGKEFKVGIEESDRIGARLVLGDRSQELTIRALRDAITLPDILRMITGGGSMQWRDVDPQLVERFKRVDWNDPESAVELLKTREAVRALTGQMRREFPRVASAMLDQRDDHMTDGLLNKCSGRTVAVVGMAHMDGIESRWRDAMGGDGGVTLIS</sequence>
<dbReference type="PANTHER" id="PTHR21530">
    <property type="entry name" value="PHEROMONE SHUTDOWN PROTEIN"/>
    <property type="match status" value="1"/>
</dbReference>
<dbReference type="RefSeq" id="XP_002508510.1">
    <property type="nucleotide sequence ID" value="XM_002508464.1"/>
</dbReference>
<evidence type="ECO:0000313" key="1">
    <source>
        <dbReference type="EMBL" id="ACO69768.1"/>
    </source>
</evidence>
<organism evidence="1 2">
    <name type="scientific">Micromonas commoda (strain RCC299 / NOUM17 / CCMP2709)</name>
    <name type="common">Picoplanktonic green alga</name>
    <dbReference type="NCBI Taxonomy" id="296587"/>
    <lineage>
        <taxon>Eukaryota</taxon>
        <taxon>Viridiplantae</taxon>
        <taxon>Chlorophyta</taxon>
        <taxon>Mamiellophyceae</taxon>
        <taxon>Mamiellales</taxon>
        <taxon>Mamiellaceae</taxon>
        <taxon>Micromonas</taxon>
    </lineage>
</organism>
<dbReference type="Pfam" id="PF01963">
    <property type="entry name" value="TraB_PrgY_gumN"/>
    <property type="match status" value="1"/>
</dbReference>
<accession>C1FH60</accession>
<dbReference type="InterPro" id="IPR002816">
    <property type="entry name" value="TraB/PrgY/GumN_fam"/>
</dbReference>
<dbReference type="eggNOG" id="KOG2860">
    <property type="taxonomic scope" value="Eukaryota"/>
</dbReference>
<dbReference type="GeneID" id="8246788"/>
<protein>
    <recommendedName>
        <fullName evidence="3">TraB family protein</fullName>
    </recommendedName>
</protein>
<dbReference type="InParanoid" id="C1FH60"/>
<dbReference type="OrthoDB" id="48306at2759"/>
<dbReference type="CDD" id="cd14726">
    <property type="entry name" value="TraB_PrgY-like"/>
    <property type="match status" value="1"/>
</dbReference>
<dbReference type="AlphaFoldDB" id="C1FH60"/>
<dbReference type="KEGG" id="mis:MICPUN_85755"/>
<evidence type="ECO:0008006" key="3">
    <source>
        <dbReference type="Google" id="ProtNLM"/>
    </source>
</evidence>
<proteinExistence type="predicted"/>
<reference evidence="1 2" key="1">
    <citation type="journal article" date="2009" name="Science">
        <title>Green evolution and dynamic adaptations revealed by genomes of the marine picoeukaryotes Micromonas.</title>
        <authorList>
            <person name="Worden A.Z."/>
            <person name="Lee J.H."/>
            <person name="Mock T."/>
            <person name="Rouze P."/>
            <person name="Simmons M.P."/>
            <person name="Aerts A.L."/>
            <person name="Allen A.E."/>
            <person name="Cuvelier M.L."/>
            <person name="Derelle E."/>
            <person name="Everett M.V."/>
            <person name="Foulon E."/>
            <person name="Grimwood J."/>
            <person name="Gundlach H."/>
            <person name="Henrissat B."/>
            <person name="Napoli C."/>
            <person name="McDonald S.M."/>
            <person name="Parker M.S."/>
            <person name="Rombauts S."/>
            <person name="Salamov A."/>
            <person name="Von Dassow P."/>
            <person name="Badger J.H."/>
            <person name="Coutinho P.M."/>
            <person name="Demir E."/>
            <person name="Dubchak I."/>
            <person name="Gentemann C."/>
            <person name="Eikrem W."/>
            <person name="Gready J.E."/>
            <person name="John U."/>
            <person name="Lanier W."/>
            <person name="Lindquist E.A."/>
            <person name="Lucas S."/>
            <person name="Mayer K.F."/>
            <person name="Moreau H."/>
            <person name="Not F."/>
            <person name="Otillar R."/>
            <person name="Panaud O."/>
            <person name="Pangilinan J."/>
            <person name="Paulsen I."/>
            <person name="Piegu B."/>
            <person name="Poliakov A."/>
            <person name="Robbens S."/>
            <person name="Schmutz J."/>
            <person name="Toulza E."/>
            <person name="Wyss T."/>
            <person name="Zelensky A."/>
            <person name="Zhou K."/>
            <person name="Armbrust E.V."/>
            <person name="Bhattacharya D."/>
            <person name="Goodenough U.W."/>
            <person name="Van de Peer Y."/>
            <person name="Grigoriev I.V."/>
        </authorList>
    </citation>
    <scope>NUCLEOTIDE SEQUENCE [LARGE SCALE GENOMIC DNA]</scope>
    <source>
        <strain evidence="2">RCC299 / NOUM17</strain>
    </source>
</reference>
<dbReference type="Proteomes" id="UP000002009">
    <property type="component" value="Chromosome 10"/>
</dbReference>
<keyword evidence="2" id="KW-1185">Reference proteome</keyword>
<dbReference type="EMBL" id="CP001576">
    <property type="protein sequence ID" value="ACO69768.1"/>
    <property type="molecule type" value="Genomic_DNA"/>
</dbReference>
<gene>
    <name evidence="1" type="ORF">MICPUN_85755</name>
</gene>
<name>C1FH60_MICCC</name>
<evidence type="ECO:0000313" key="2">
    <source>
        <dbReference type="Proteomes" id="UP000002009"/>
    </source>
</evidence>
<dbReference type="PANTHER" id="PTHR21530:SF5">
    <property type="entry name" value="TRAB FAMILY PROTEIN"/>
    <property type="match status" value="1"/>
</dbReference>